<dbReference type="InterPro" id="IPR004358">
    <property type="entry name" value="Sig_transdc_His_kin-like_C"/>
</dbReference>
<evidence type="ECO:0000256" key="4">
    <source>
        <dbReference type="PROSITE-ProRule" id="PRU00169"/>
    </source>
</evidence>
<dbReference type="Gene3D" id="1.10.287.130">
    <property type="match status" value="1"/>
</dbReference>
<feature type="modified residue" description="4-aspartylphosphate" evidence="4">
    <location>
        <position position="517"/>
    </location>
</feature>
<dbReference type="PROSITE" id="PS50110">
    <property type="entry name" value="RESPONSE_REGULATORY"/>
    <property type="match status" value="1"/>
</dbReference>
<dbReference type="SUPFAM" id="SSF55874">
    <property type="entry name" value="ATPase domain of HSP90 chaperone/DNA topoisomerase II/histidine kinase"/>
    <property type="match status" value="1"/>
</dbReference>
<protein>
    <recommendedName>
        <fullName evidence="2">histidine kinase</fullName>
        <ecNumber evidence="2">2.7.13.3</ecNumber>
    </recommendedName>
</protein>
<comment type="caution">
    <text evidence="9">The sequence shown here is derived from an EMBL/GenBank/DDBJ whole genome shotgun (WGS) entry which is preliminary data.</text>
</comment>
<evidence type="ECO:0000259" key="7">
    <source>
        <dbReference type="PROSITE" id="PS50109"/>
    </source>
</evidence>
<gene>
    <name evidence="9" type="ORF">GCM10007859_21160</name>
</gene>
<evidence type="ECO:0000256" key="5">
    <source>
        <dbReference type="SAM" id="Coils"/>
    </source>
</evidence>
<dbReference type="InterPro" id="IPR033417">
    <property type="entry name" value="CHASE8"/>
</dbReference>
<dbReference type="PROSITE" id="PS50109">
    <property type="entry name" value="HIS_KIN"/>
    <property type="match status" value="1"/>
</dbReference>
<evidence type="ECO:0000259" key="8">
    <source>
        <dbReference type="PROSITE" id="PS50110"/>
    </source>
</evidence>
<dbReference type="InterPro" id="IPR001789">
    <property type="entry name" value="Sig_transdc_resp-reg_receiver"/>
</dbReference>
<dbReference type="InterPro" id="IPR003661">
    <property type="entry name" value="HisK_dim/P_dom"/>
</dbReference>
<name>A0ABQ6BNP0_9CAUL</name>
<feature type="domain" description="Response regulatory" evidence="8">
    <location>
        <begin position="467"/>
        <end position="580"/>
    </location>
</feature>
<evidence type="ECO:0000313" key="9">
    <source>
        <dbReference type="EMBL" id="GLS02096.1"/>
    </source>
</evidence>
<dbReference type="Pfam" id="PF17152">
    <property type="entry name" value="CHASE8"/>
    <property type="match status" value="1"/>
</dbReference>
<evidence type="ECO:0000256" key="1">
    <source>
        <dbReference type="ARBA" id="ARBA00000085"/>
    </source>
</evidence>
<dbReference type="PANTHER" id="PTHR43065">
    <property type="entry name" value="SENSOR HISTIDINE KINASE"/>
    <property type="match status" value="1"/>
</dbReference>
<dbReference type="InterPro" id="IPR036890">
    <property type="entry name" value="HATPase_C_sf"/>
</dbReference>
<dbReference type="EMBL" id="BSOY01000050">
    <property type="protein sequence ID" value="GLS02096.1"/>
    <property type="molecule type" value="Genomic_DNA"/>
</dbReference>
<dbReference type="Proteomes" id="UP001156921">
    <property type="component" value="Unassembled WGS sequence"/>
</dbReference>
<proteinExistence type="predicted"/>
<evidence type="ECO:0000256" key="3">
    <source>
        <dbReference type="ARBA" id="ARBA00022553"/>
    </source>
</evidence>
<feature type="transmembrane region" description="Helical" evidence="6">
    <location>
        <begin position="155"/>
        <end position="179"/>
    </location>
</feature>
<keyword evidence="10" id="KW-1185">Reference proteome</keyword>
<dbReference type="PRINTS" id="PR00344">
    <property type="entry name" value="BCTRLSENSOR"/>
</dbReference>
<keyword evidence="3 4" id="KW-0597">Phosphoprotein</keyword>
<dbReference type="Gene3D" id="3.40.50.2300">
    <property type="match status" value="1"/>
</dbReference>
<dbReference type="SMART" id="SM00448">
    <property type="entry name" value="REC"/>
    <property type="match status" value="1"/>
</dbReference>
<keyword evidence="6" id="KW-0472">Membrane</keyword>
<dbReference type="Pfam" id="PF00072">
    <property type="entry name" value="Response_reg"/>
    <property type="match status" value="1"/>
</dbReference>
<dbReference type="EC" id="2.7.13.3" evidence="2"/>
<dbReference type="CDD" id="cd00082">
    <property type="entry name" value="HisKA"/>
    <property type="match status" value="1"/>
</dbReference>
<reference evidence="10" key="1">
    <citation type="journal article" date="2019" name="Int. J. Syst. Evol. Microbiol.">
        <title>The Global Catalogue of Microorganisms (GCM) 10K type strain sequencing project: providing services to taxonomists for standard genome sequencing and annotation.</title>
        <authorList>
            <consortium name="The Broad Institute Genomics Platform"/>
            <consortium name="The Broad Institute Genome Sequencing Center for Infectious Disease"/>
            <person name="Wu L."/>
            <person name="Ma J."/>
        </authorList>
    </citation>
    <scope>NUCLEOTIDE SEQUENCE [LARGE SCALE GENOMIC DNA]</scope>
    <source>
        <strain evidence="10">NBRC 110107</strain>
    </source>
</reference>
<keyword evidence="5" id="KW-0175">Coiled coil</keyword>
<feature type="coiled-coil region" evidence="5">
    <location>
        <begin position="193"/>
        <end position="220"/>
    </location>
</feature>
<keyword evidence="6" id="KW-0812">Transmembrane</keyword>
<dbReference type="SUPFAM" id="SSF47384">
    <property type="entry name" value="Homodimeric domain of signal transducing histidine kinase"/>
    <property type="match status" value="1"/>
</dbReference>
<organism evidence="9 10">
    <name type="scientific">Brevundimonas denitrificans</name>
    <dbReference type="NCBI Taxonomy" id="1443434"/>
    <lineage>
        <taxon>Bacteria</taxon>
        <taxon>Pseudomonadati</taxon>
        <taxon>Pseudomonadota</taxon>
        <taxon>Alphaproteobacteria</taxon>
        <taxon>Caulobacterales</taxon>
        <taxon>Caulobacteraceae</taxon>
        <taxon>Brevundimonas</taxon>
    </lineage>
</organism>
<sequence>MKLIARFRHSRFPLLALGSLLLLLVAGVAIGVLSERAIKNQMAREAGAQADLLASAVSGALAFDDRAAAQDYVDAVQVNPNVLAAAVYDENNHIVASFARPGETIPPVATPRGRTTRFEAGRLYVVRPVQEAGQTLGTARLRLLDTPASQRFSRYAGLMLVLGLAGLVVIVLAVAQGALRRANRELANRAEILVETNDLLHQQMTEREKAEQALRQSQKMEAIGRLTGGIAHDFNNLLMVASSGVELLDRTTDPARRKALTDGVRQAVERGAVLTRQMLAFSRRAPLKTEVLHLPTRIEGLRFLLDRALREDIEVVLDLPADLWRIEADPGELELALLNLAVNARDAMPNGGRIILSAHNAPGEDDGPDMVCLRVADTGTGMSEAVASRVFEPFFTTKEVGRGTGLGLSQVYGFVRSSGGDISVESTEGVGTTFTLYLPRTDKPATVVDLSPAAVDPDRSTRKAEGRLLLVEDDDAVASGVGHMVRDLGYTYVRAAQAADALRLLEQGERFDLVFSDMVMPGDMDGLALAKAIRERDPDMPVVLTTGFSEAAAAATTERFRLLPKPYGIDALATVLGETLAEARDRVRAETG</sequence>
<evidence type="ECO:0000256" key="2">
    <source>
        <dbReference type="ARBA" id="ARBA00012438"/>
    </source>
</evidence>
<evidence type="ECO:0000313" key="10">
    <source>
        <dbReference type="Proteomes" id="UP001156921"/>
    </source>
</evidence>
<comment type="catalytic activity">
    <reaction evidence="1">
        <text>ATP + protein L-histidine = ADP + protein N-phospho-L-histidine.</text>
        <dbReference type="EC" id="2.7.13.3"/>
    </reaction>
</comment>
<dbReference type="SMART" id="SM00388">
    <property type="entry name" value="HisKA"/>
    <property type="match status" value="1"/>
</dbReference>
<keyword evidence="6" id="KW-1133">Transmembrane helix</keyword>
<feature type="domain" description="Histidine kinase" evidence="7">
    <location>
        <begin position="229"/>
        <end position="442"/>
    </location>
</feature>
<dbReference type="SMART" id="SM00387">
    <property type="entry name" value="HATPase_c"/>
    <property type="match status" value="1"/>
</dbReference>
<evidence type="ECO:0000256" key="6">
    <source>
        <dbReference type="SAM" id="Phobius"/>
    </source>
</evidence>
<dbReference type="Gene3D" id="3.30.565.10">
    <property type="entry name" value="Histidine kinase-like ATPase, C-terminal domain"/>
    <property type="match status" value="1"/>
</dbReference>
<dbReference type="RefSeq" id="WP_284222965.1">
    <property type="nucleotide sequence ID" value="NZ_BSOY01000050.1"/>
</dbReference>
<dbReference type="Pfam" id="PF02518">
    <property type="entry name" value="HATPase_c"/>
    <property type="match status" value="1"/>
</dbReference>
<dbReference type="InterPro" id="IPR011006">
    <property type="entry name" value="CheY-like_superfamily"/>
</dbReference>
<accession>A0ABQ6BNP0</accession>
<dbReference type="PANTHER" id="PTHR43065:SF49">
    <property type="entry name" value="HISTIDINE KINASE"/>
    <property type="match status" value="1"/>
</dbReference>
<dbReference type="InterPro" id="IPR005467">
    <property type="entry name" value="His_kinase_dom"/>
</dbReference>
<dbReference type="SUPFAM" id="SSF52172">
    <property type="entry name" value="CheY-like"/>
    <property type="match status" value="1"/>
</dbReference>
<dbReference type="InterPro" id="IPR036097">
    <property type="entry name" value="HisK_dim/P_sf"/>
</dbReference>
<dbReference type="InterPro" id="IPR003594">
    <property type="entry name" value="HATPase_dom"/>
</dbReference>